<keyword evidence="5 8" id="KW-0812">Transmembrane</keyword>
<reference evidence="9" key="1">
    <citation type="journal article" date="2023" name="Comput. Struct. Biotechnol. J.">
        <title>Discovery of a novel marine Bacteroidetes with a rich repertoire of carbohydrate-active enzymes.</title>
        <authorList>
            <person name="Chen B."/>
            <person name="Liu G."/>
            <person name="Chen Q."/>
            <person name="Wang H."/>
            <person name="Liu L."/>
            <person name="Tang K."/>
        </authorList>
    </citation>
    <scope>NUCLEOTIDE SEQUENCE</scope>
    <source>
        <strain evidence="9">TK19036</strain>
    </source>
</reference>
<dbReference type="GO" id="GO:0005886">
    <property type="term" value="C:plasma membrane"/>
    <property type="evidence" value="ECO:0007669"/>
    <property type="project" value="UniProtKB-SubCell"/>
</dbReference>
<evidence type="ECO:0000256" key="3">
    <source>
        <dbReference type="ARBA" id="ARBA00022448"/>
    </source>
</evidence>
<dbReference type="Pfam" id="PF01594">
    <property type="entry name" value="AI-2E_transport"/>
    <property type="match status" value="1"/>
</dbReference>
<comment type="subcellular location">
    <subcellularLocation>
        <location evidence="1">Cell membrane</location>
        <topology evidence="1">Multi-pass membrane protein</topology>
    </subcellularLocation>
</comment>
<keyword evidence="7 8" id="KW-0472">Membrane</keyword>
<organism evidence="9">
    <name type="scientific">Roseihalotalea indica</name>
    <dbReference type="NCBI Taxonomy" id="2867963"/>
    <lineage>
        <taxon>Bacteria</taxon>
        <taxon>Pseudomonadati</taxon>
        <taxon>Bacteroidota</taxon>
        <taxon>Cytophagia</taxon>
        <taxon>Cytophagales</taxon>
        <taxon>Catalimonadaceae</taxon>
        <taxon>Roseihalotalea</taxon>
    </lineage>
</organism>
<name>A0AA49GLI1_9BACT</name>
<feature type="transmembrane region" description="Helical" evidence="8">
    <location>
        <begin position="297"/>
        <end position="322"/>
    </location>
</feature>
<reference evidence="9" key="2">
    <citation type="journal article" date="2024" name="Antonie Van Leeuwenhoek">
        <title>Roseihalotalea indica gen. nov., sp. nov., a halophilic Bacteroidetes from mesopelagic Southwest Indian Ocean with higher carbohydrate metabolic potential.</title>
        <authorList>
            <person name="Chen B."/>
            <person name="Zhang M."/>
            <person name="Lin D."/>
            <person name="Ye J."/>
            <person name="Tang K."/>
        </authorList>
    </citation>
    <scope>NUCLEOTIDE SEQUENCE</scope>
    <source>
        <strain evidence="9">TK19036</strain>
    </source>
</reference>
<gene>
    <name evidence="9" type="ORF">K4G66_28695</name>
</gene>
<evidence type="ECO:0000256" key="4">
    <source>
        <dbReference type="ARBA" id="ARBA00022475"/>
    </source>
</evidence>
<feature type="transmembrane region" description="Helical" evidence="8">
    <location>
        <begin position="61"/>
        <end position="85"/>
    </location>
</feature>
<feature type="transmembrane region" description="Helical" evidence="8">
    <location>
        <begin position="9"/>
        <end position="28"/>
    </location>
</feature>
<evidence type="ECO:0000256" key="8">
    <source>
        <dbReference type="SAM" id="Phobius"/>
    </source>
</evidence>
<dbReference type="PANTHER" id="PTHR21716">
    <property type="entry name" value="TRANSMEMBRANE PROTEIN"/>
    <property type="match status" value="1"/>
</dbReference>
<accession>A0AA49GLI1</accession>
<dbReference type="PANTHER" id="PTHR21716:SF53">
    <property type="entry name" value="PERMEASE PERM-RELATED"/>
    <property type="match status" value="1"/>
</dbReference>
<keyword evidence="3" id="KW-0813">Transport</keyword>
<protein>
    <submittedName>
        <fullName evidence="9">AI-2E family transporter</fullName>
    </submittedName>
</protein>
<proteinExistence type="inferred from homology"/>
<keyword evidence="6 8" id="KW-1133">Transmembrane helix</keyword>
<evidence type="ECO:0000256" key="5">
    <source>
        <dbReference type="ARBA" id="ARBA00022692"/>
    </source>
</evidence>
<dbReference type="InterPro" id="IPR002549">
    <property type="entry name" value="AI-2E-like"/>
</dbReference>
<evidence type="ECO:0000313" key="9">
    <source>
        <dbReference type="EMBL" id="WKN36343.1"/>
    </source>
</evidence>
<keyword evidence="4" id="KW-1003">Cell membrane</keyword>
<sequence>MFSKLPASSLYRTTAFMLLMALIILLMILGKSLLIPLAFAAFIAIILSPLCQWLEDRDIHIAIAAFLCLLVATLFIGGILTFFALEMSALANNVNTFEENLNEMVNEVSDYLGQQLGNTEIADLSSFKDALSFLFQDAGGAFGTLLGYVASSFVYILFMMTFIVLFLIYRKDIMQFAVYLFQGEERSMQHLLLKIERVVRNYLTGIGLVIIILAVFNSVALWLFDVPNPLFFGVFAALLNIVPFIGPLVGSLIPALFALVVADSGSVALWIIVYFVVIQSLESYLITPNIVGRRVSINPMFTLLAIFVGNLIWGVAGMVLFIPLTAVLKQIFDEVNGLQPYAQLLGELNSDFFHVDAEEPIDSER</sequence>
<feature type="transmembrane region" description="Helical" evidence="8">
    <location>
        <begin position="34"/>
        <end position="54"/>
    </location>
</feature>
<evidence type="ECO:0000256" key="7">
    <source>
        <dbReference type="ARBA" id="ARBA00023136"/>
    </source>
</evidence>
<comment type="similarity">
    <text evidence="2">Belongs to the autoinducer-2 exporter (AI-2E) (TC 2.A.86) family.</text>
</comment>
<feature type="transmembrane region" description="Helical" evidence="8">
    <location>
        <begin position="202"/>
        <end position="224"/>
    </location>
</feature>
<dbReference type="AlphaFoldDB" id="A0AA49GLI1"/>
<evidence type="ECO:0000256" key="2">
    <source>
        <dbReference type="ARBA" id="ARBA00009773"/>
    </source>
</evidence>
<evidence type="ECO:0000256" key="6">
    <source>
        <dbReference type="ARBA" id="ARBA00022989"/>
    </source>
</evidence>
<evidence type="ECO:0000256" key="1">
    <source>
        <dbReference type="ARBA" id="ARBA00004651"/>
    </source>
</evidence>
<dbReference type="EMBL" id="CP120682">
    <property type="protein sequence ID" value="WKN36343.1"/>
    <property type="molecule type" value="Genomic_DNA"/>
</dbReference>
<feature type="transmembrane region" description="Helical" evidence="8">
    <location>
        <begin position="145"/>
        <end position="169"/>
    </location>
</feature>